<evidence type="ECO:0000256" key="1">
    <source>
        <dbReference type="ARBA" id="ARBA00022729"/>
    </source>
</evidence>
<evidence type="ECO:0000313" key="5">
    <source>
        <dbReference type="Proteomes" id="UP000187464"/>
    </source>
</evidence>
<protein>
    <recommendedName>
        <fullName evidence="3">Glycosyl hydrolase-like 10 domain-containing protein</fullName>
    </recommendedName>
</protein>
<dbReference type="Pfam" id="PF02638">
    <property type="entry name" value="GHL10"/>
    <property type="match status" value="1"/>
</dbReference>
<gene>
    <name evidence="4" type="ORF">PSM36_1413</name>
</gene>
<feature type="chain" id="PRO_5012729359" description="Glycosyl hydrolase-like 10 domain-containing protein" evidence="2">
    <location>
        <begin position="21"/>
        <end position="483"/>
    </location>
</feature>
<feature type="signal peptide" evidence="2">
    <location>
        <begin position="1"/>
        <end position="20"/>
    </location>
</feature>
<dbReference type="Proteomes" id="UP000187464">
    <property type="component" value="Chromosome I"/>
</dbReference>
<keyword evidence="5" id="KW-1185">Reference proteome</keyword>
<dbReference type="SUPFAM" id="SSF51445">
    <property type="entry name" value="(Trans)glycosidases"/>
    <property type="match status" value="1"/>
</dbReference>
<proteinExistence type="predicted"/>
<reference evidence="4 5" key="1">
    <citation type="submission" date="2016-08" db="EMBL/GenBank/DDBJ databases">
        <authorList>
            <person name="Seilhamer J.J."/>
        </authorList>
    </citation>
    <scope>NUCLEOTIDE SEQUENCE [LARGE SCALE GENOMIC DNA]</scope>
    <source>
        <strain evidence="4">M3/6</strain>
    </source>
</reference>
<dbReference type="PANTHER" id="PTHR43405">
    <property type="entry name" value="GLYCOSYL HYDROLASE DIGH"/>
    <property type="match status" value="1"/>
</dbReference>
<dbReference type="Gene3D" id="2.60.40.10">
    <property type="entry name" value="Immunoglobulins"/>
    <property type="match status" value="1"/>
</dbReference>
<feature type="domain" description="Glycosyl hydrolase-like 10" evidence="3">
    <location>
        <begin position="27"/>
        <end position="291"/>
    </location>
</feature>
<dbReference type="AlphaFoldDB" id="A0A1R3T8G6"/>
<dbReference type="STRING" id="1642647.PSM36_1413"/>
<organism evidence="4 5">
    <name type="scientific">Proteiniphilum saccharofermentans</name>
    <dbReference type="NCBI Taxonomy" id="1642647"/>
    <lineage>
        <taxon>Bacteria</taxon>
        <taxon>Pseudomonadati</taxon>
        <taxon>Bacteroidota</taxon>
        <taxon>Bacteroidia</taxon>
        <taxon>Bacteroidales</taxon>
        <taxon>Dysgonomonadaceae</taxon>
        <taxon>Proteiniphilum</taxon>
    </lineage>
</organism>
<dbReference type="RefSeq" id="WP_076930117.1">
    <property type="nucleotide sequence ID" value="NZ_LT605205.1"/>
</dbReference>
<dbReference type="InterPro" id="IPR013783">
    <property type="entry name" value="Ig-like_fold"/>
</dbReference>
<dbReference type="InterPro" id="IPR003790">
    <property type="entry name" value="GHL10"/>
</dbReference>
<evidence type="ECO:0000256" key="2">
    <source>
        <dbReference type="SAM" id="SignalP"/>
    </source>
</evidence>
<dbReference type="InterPro" id="IPR052177">
    <property type="entry name" value="Divisome_Glycosyl_Hydrolase"/>
</dbReference>
<keyword evidence="1 2" id="KW-0732">Signal</keyword>
<sequence length="483" mass="55753">MYKIFSLLILFLTGTTGVFSSGPPATEVRAVWLTTNYGLDWPRNRTSVEVQKRELTEILDNLKKYNFNTVLFQVRGRGEVLYNSRVEPMSTLIAPAGPGRSAFDPLAFVVEECHKRGLACHAWIVTYPLGNDRHVRSLGARSVTKKNPSITKQFQREWFLDPGNPRTDDYLLSIVKEIVSGYDVDGIHFDYIRYPDNRGRFPDDGMYRLHGKGKTRDEWRRDNITRFVTKAYDQVKALKPWVQVSSAPLGRYRALGNNGVGWTALETVSQDAGKWMMMGKHDAIYPMMYYKEGLFYPFVDDWLKHGNGRIVVPGLGAYQMIELGWSHRDILNQVDYTRRRDTHGQAYFRADNVLSNTKGILRELQEYYKYPAKLPPMTWLSDSIPDTPYDLRAERNEDGVFELSWEGNGEERVTYNVYRSESDTLSLDNAEKLMAVGLREPRFHYGAEDNDKAYYYYITTSDAYYNESGPCIPAFFYHSETVK</sequence>
<evidence type="ECO:0000259" key="3">
    <source>
        <dbReference type="Pfam" id="PF02638"/>
    </source>
</evidence>
<accession>A0A1R3T8G6</accession>
<name>A0A1R3T8G6_9BACT</name>
<dbReference type="Gene3D" id="3.20.20.80">
    <property type="entry name" value="Glycosidases"/>
    <property type="match status" value="1"/>
</dbReference>
<dbReference type="EMBL" id="LT605205">
    <property type="protein sequence ID" value="SCD20235.1"/>
    <property type="molecule type" value="Genomic_DNA"/>
</dbReference>
<evidence type="ECO:0000313" key="4">
    <source>
        <dbReference type="EMBL" id="SCD20235.1"/>
    </source>
</evidence>
<dbReference type="InterPro" id="IPR017853">
    <property type="entry name" value="GH"/>
</dbReference>
<dbReference type="KEGG" id="psac:PSM36_1413"/>
<dbReference type="PANTHER" id="PTHR43405:SF1">
    <property type="entry name" value="GLYCOSYL HYDROLASE DIGH"/>
    <property type="match status" value="1"/>
</dbReference>